<dbReference type="AlphaFoldDB" id="A0A1A7P3K6"/>
<reference evidence="4 5" key="1">
    <citation type="submission" date="2014-11" db="EMBL/GenBank/DDBJ databases">
        <title>Pan-genome of Gallibacterium spp.</title>
        <authorList>
            <person name="Kudirkiene E."/>
            <person name="Bojesen A.M."/>
        </authorList>
    </citation>
    <scope>NUCLEOTIDE SEQUENCE [LARGE SCALE GENOMIC DNA]</scope>
    <source>
        <strain evidence="4 5">F 279</strain>
    </source>
</reference>
<protein>
    <recommendedName>
        <fullName evidence="2 3">Single-stranded DNA-binding protein</fullName>
        <shortName evidence="2">SSB</shortName>
    </recommendedName>
</protein>
<comment type="caution">
    <text evidence="4">The sequence shown here is derived from an EMBL/GenBank/DDBJ whole genome shotgun (WGS) entry which is preliminary data.</text>
</comment>
<name>A0A1A7P3K6_9PAST</name>
<dbReference type="GO" id="GO:0009295">
    <property type="term" value="C:nucleoid"/>
    <property type="evidence" value="ECO:0007669"/>
    <property type="project" value="TreeGrafter"/>
</dbReference>
<dbReference type="PROSITE" id="PS50935">
    <property type="entry name" value="SSB"/>
    <property type="match status" value="1"/>
</dbReference>
<dbReference type="OrthoDB" id="9809878at2"/>
<dbReference type="GO" id="GO:0006260">
    <property type="term" value="P:DNA replication"/>
    <property type="evidence" value="ECO:0007669"/>
    <property type="project" value="InterPro"/>
</dbReference>
<dbReference type="PANTHER" id="PTHR10302:SF27">
    <property type="entry name" value="SINGLE-STRANDED DNA-BINDING PROTEIN"/>
    <property type="match status" value="1"/>
</dbReference>
<dbReference type="SUPFAM" id="SSF50249">
    <property type="entry name" value="Nucleic acid-binding proteins"/>
    <property type="match status" value="1"/>
</dbReference>
<dbReference type="GO" id="GO:0003697">
    <property type="term" value="F:single-stranded DNA binding"/>
    <property type="evidence" value="ECO:0007669"/>
    <property type="project" value="UniProtKB-UniRule"/>
</dbReference>
<feature type="DNA-binding region" evidence="2">
    <location>
        <begin position="53"/>
        <end position="59"/>
    </location>
</feature>
<comment type="subunit">
    <text evidence="2">Homotetramer.</text>
</comment>
<dbReference type="PIRSF" id="PIRSF002070">
    <property type="entry name" value="SSB"/>
    <property type="match status" value="1"/>
</dbReference>
<comment type="caution">
    <text evidence="2">Lacks conserved residue(s) required for the propagation of feature annotation.</text>
</comment>
<dbReference type="InterPro" id="IPR011344">
    <property type="entry name" value="ssDNA-bd"/>
</dbReference>
<accession>A0A1A7P3K6</accession>
<dbReference type="InterPro" id="IPR012340">
    <property type="entry name" value="NA-bd_OB-fold"/>
</dbReference>
<dbReference type="InterPro" id="IPR000424">
    <property type="entry name" value="Primosome_PriB/ssb"/>
</dbReference>
<dbReference type="CDD" id="cd04496">
    <property type="entry name" value="SSB_OBF"/>
    <property type="match status" value="1"/>
</dbReference>
<dbReference type="HAMAP" id="MF_00984">
    <property type="entry name" value="SSB"/>
    <property type="match status" value="1"/>
</dbReference>
<dbReference type="Pfam" id="PF00436">
    <property type="entry name" value="SSB"/>
    <property type="match status" value="1"/>
</dbReference>
<evidence type="ECO:0000256" key="1">
    <source>
        <dbReference type="ARBA" id="ARBA00023125"/>
    </source>
</evidence>
<proteinExistence type="inferred from homology"/>
<sequence>MAGVNQVTILGNLGADPDVKKLANNEIMATLSVATSRSWKDKQTGELVSLTEWHRIVLYRRLAEIAGQYLHKGSKVYIQGYLRTQKWVDENKIDRWTTSIIGETLQLLDNKPTNKDNKPEQQIISEQNIQDESEPPPF</sequence>
<dbReference type="EMBL" id="JTJO01000034">
    <property type="protein sequence ID" value="OBW98273.1"/>
    <property type="molecule type" value="Genomic_DNA"/>
</dbReference>
<evidence type="ECO:0000313" key="4">
    <source>
        <dbReference type="EMBL" id="OBW98273.1"/>
    </source>
</evidence>
<dbReference type="Proteomes" id="UP000092643">
    <property type="component" value="Unassembled WGS sequence"/>
</dbReference>
<evidence type="ECO:0000256" key="3">
    <source>
        <dbReference type="PIRNR" id="PIRNR002070"/>
    </source>
</evidence>
<dbReference type="RefSeq" id="WP_065232428.1">
    <property type="nucleotide sequence ID" value="NZ_JTJN01000021.1"/>
</dbReference>
<dbReference type="NCBIfam" id="TIGR00621">
    <property type="entry name" value="ssb"/>
    <property type="match status" value="1"/>
</dbReference>
<keyword evidence="1 2" id="KW-0238">DNA-binding</keyword>
<gene>
    <name evidence="4" type="ORF">QV03_07775</name>
</gene>
<evidence type="ECO:0000256" key="2">
    <source>
        <dbReference type="HAMAP-Rule" id="MF_00984"/>
    </source>
</evidence>
<dbReference type="Gene3D" id="2.40.50.140">
    <property type="entry name" value="Nucleic acid-binding proteins"/>
    <property type="match status" value="1"/>
</dbReference>
<dbReference type="PATRIC" id="fig|750.21.peg.984"/>
<dbReference type="PANTHER" id="PTHR10302">
    <property type="entry name" value="SINGLE-STRANDED DNA-BINDING PROTEIN"/>
    <property type="match status" value="1"/>
</dbReference>
<evidence type="ECO:0000313" key="5">
    <source>
        <dbReference type="Proteomes" id="UP000092643"/>
    </source>
</evidence>
<organism evidence="4 5">
    <name type="scientific">Gallibacterium anatis</name>
    <dbReference type="NCBI Taxonomy" id="750"/>
    <lineage>
        <taxon>Bacteria</taxon>
        <taxon>Pseudomonadati</taxon>
        <taxon>Pseudomonadota</taxon>
        <taxon>Gammaproteobacteria</taxon>
        <taxon>Pasteurellales</taxon>
        <taxon>Pasteurellaceae</taxon>
        <taxon>Gallibacterium</taxon>
    </lineage>
</organism>